<dbReference type="PROSITE" id="PS01209">
    <property type="entry name" value="LDLRA_1"/>
    <property type="match status" value="1"/>
</dbReference>
<evidence type="ECO:0000256" key="4">
    <source>
        <dbReference type="ARBA" id="ARBA00022737"/>
    </source>
</evidence>
<feature type="chain" id="PRO_5025047602" evidence="10">
    <location>
        <begin position="21"/>
        <end position="74"/>
    </location>
</feature>
<dbReference type="Proteomes" id="UP000410492">
    <property type="component" value="Unassembled WGS sequence"/>
</dbReference>
<evidence type="ECO:0000256" key="10">
    <source>
        <dbReference type="SAM" id="SignalP"/>
    </source>
</evidence>
<dbReference type="InterPro" id="IPR036055">
    <property type="entry name" value="LDL_receptor-like_sf"/>
</dbReference>
<evidence type="ECO:0000313" key="12">
    <source>
        <dbReference type="Proteomes" id="UP000410492"/>
    </source>
</evidence>
<dbReference type="Gene3D" id="4.10.400.10">
    <property type="entry name" value="Low-density Lipoprotein Receptor"/>
    <property type="match status" value="1"/>
</dbReference>
<evidence type="ECO:0000256" key="2">
    <source>
        <dbReference type="ARBA" id="ARBA00022692"/>
    </source>
</evidence>
<accession>A0A653D4N8</accession>
<keyword evidence="6" id="KW-0472">Membrane</keyword>
<dbReference type="CDD" id="cd00112">
    <property type="entry name" value="LDLa"/>
    <property type="match status" value="1"/>
</dbReference>
<protein>
    <submittedName>
        <fullName evidence="11">Uncharacterized protein</fullName>
    </submittedName>
</protein>
<sequence>MVLVYFLVLAFCITLQEVQADGDESLFRTETCASNQFRCNYGLCIPIAWHCDSNRDCEDGSDEPEECQQNQKCR</sequence>
<name>A0A653D4N8_CALMS</name>
<comment type="caution">
    <text evidence="9">Lacks conserved residue(s) required for the propagation of feature annotation.</text>
</comment>
<keyword evidence="7 9" id="KW-1015">Disulfide bond</keyword>
<gene>
    <name evidence="11" type="ORF">CALMAC_LOCUS14406</name>
</gene>
<evidence type="ECO:0000256" key="8">
    <source>
        <dbReference type="ARBA" id="ARBA00023180"/>
    </source>
</evidence>
<feature type="non-terminal residue" evidence="11">
    <location>
        <position position="74"/>
    </location>
</feature>
<evidence type="ECO:0000256" key="1">
    <source>
        <dbReference type="ARBA" id="ARBA00004167"/>
    </source>
</evidence>
<keyword evidence="12" id="KW-1185">Reference proteome</keyword>
<feature type="signal peptide" evidence="10">
    <location>
        <begin position="1"/>
        <end position="20"/>
    </location>
</feature>
<evidence type="ECO:0000256" key="7">
    <source>
        <dbReference type="ARBA" id="ARBA00023157"/>
    </source>
</evidence>
<dbReference type="SUPFAM" id="SSF57424">
    <property type="entry name" value="LDL receptor-like module"/>
    <property type="match status" value="1"/>
</dbReference>
<keyword evidence="3 10" id="KW-0732">Signal</keyword>
<keyword evidence="2" id="KW-0812">Transmembrane</keyword>
<evidence type="ECO:0000313" key="11">
    <source>
        <dbReference type="EMBL" id="VEN55140.1"/>
    </source>
</evidence>
<comment type="subcellular location">
    <subcellularLocation>
        <location evidence="1">Membrane</location>
        <topology evidence="1">Single-pass membrane protein</topology>
    </subcellularLocation>
</comment>
<reference evidence="11 12" key="1">
    <citation type="submission" date="2019-01" db="EMBL/GenBank/DDBJ databases">
        <authorList>
            <person name="Sayadi A."/>
        </authorList>
    </citation>
    <scope>NUCLEOTIDE SEQUENCE [LARGE SCALE GENOMIC DNA]</scope>
</reference>
<keyword evidence="4" id="KW-0677">Repeat</keyword>
<proteinExistence type="predicted"/>
<feature type="disulfide bond" evidence="9">
    <location>
        <begin position="32"/>
        <end position="44"/>
    </location>
</feature>
<dbReference type="InterPro" id="IPR023415">
    <property type="entry name" value="LDLR_class-A_CS"/>
</dbReference>
<keyword evidence="5" id="KW-1133">Transmembrane helix</keyword>
<dbReference type="InterPro" id="IPR002172">
    <property type="entry name" value="LDrepeatLR_classA_rpt"/>
</dbReference>
<dbReference type="FunFam" id="4.10.400.10:FF:000002">
    <property type="entry name" value="Low-density lipoprotein receptor-related protein 1"/>
    <property type="match status" value="1"/>
</dbReference>
<dbReference type="Pfam" id="PF00057">
    <property type="entry name" value="Ldl_recept_a"/>
    <property type="match status" value="1"/>
</dbReference>
<keyword evidence="8" id="KW-0325">Glycoprotein</keyword>
<dbReference type="AlphaFoldDB" id="A0A653D4N8"/>
<evidence type="ECO:0000256" key="9">
    <source>
        <dbReference type="PROSITE-ProRule" id="PRU00124"/>
    </source>
</evidence>
<dbReference type="PROSITE" id="PS50068">
    <property type="entry name" value="LDLRA_2"/>
    <property type="match status" value="1"/>
</dbReference>
<dbReference type="EMBL" id="CAACVG010010156">
    <property type="protein sequence ID" value="VEN55140.1"/>
    <property type="molecule type" value="Genomic_DNA"/>
</dbReference>
<evidence type="ECO:0000256" key="6">
    <source>
        <dbReference type="ARBA" id="ARBA00023136"/>
    </source>
</evidence>
<organism evidence="11 12">
    <name type="scientific">Callosobruchus maculatus</name>
    <name type="common">Southern cowpea weevil</name>
    <name type="synonym">Pulse bruchid</name>
    <dbReference type="NCBI Taxonomy" id="64391"/>
    <lineage>
        <taxon>Eukaryota</taxon>
        <taxon>Metazoa</taxon>
        <taxon>Ecdysozoa</taxon>
        <taxon>Arthropoda</taxon>
        <taxon>Hexapoda</taxon>
        <taxon>Insecta</taxon>
        <taxon>Pterygota</taxon>
        <taxon>Neoptera</taxon>
        <taxon>Endopterygota</taxon>
        <taxon>Coleoptera</taxon>
        <taxon>Polyphaga</taxon>
        <taxon>Cucujiformia</taxon>
        <taxon>Chrysomeloidea</taxon>
        <taxon>Chrysomelidae</taxon>
        <taxon>Bruchinae</taxon>
        <taxon>Bruchini</taxon>
        <taxon>Callosobruchus</taxon>
    </lineage>
</organism>
<dbReference type="GO" id="GO:0016020">
    <property type="term" value="C:membrane"/>
    <property type="evidence" value="ECO:0007669"/>
    <property type="project" value="UniProtKB-SubCell"/>
</dbReference>
<evidence type="ECO:0000256" key="5">
    <source>
        <dbReference type="ARBA" id="ARBA00022989"/>
    </source>
</evidence>
<feature type="disulfide bond" evidence="9">
    <location>
        <begin position="39"/>
        <end position="57"/>
    </location>
</feature>
<evidence type="ECO:0000256" key="3">
    <source>
        <dbReference type="ARBA" id="ARBA00022729"/>
    </source>
</evidence>
<dbReference type="OrthoDB" id="6744641at2759"/>
<dbReference type="SMART" id="SM00192">
    <property type="entry name" value="LDLa"/>
    <property type="match status" value="1"/>
</dbReference>